<evidence type="ECO:0000313" key="2">
    <source>
        <dbReference type="EnsemblMetazoa" id="CJA08572.1"/>
    </source>
</evidence>
<feature type="compositionally biased region" description="Low complexity" evidence="1">
    <location>
        <begin position="191"/>
        <end position="209"/>
    </location>
</feature>
<feature type="region of interest" description="Disordered" evidence="1">
    <location>
        <begin position="173"/>
        <end position="231"/>
    </location>
</feature>
<name>A0A8R1HVI8_CAEJA</name>
<feature type="compositionally biased region" description="Basic residues" evidence="1">
    <location>
        <begin position="173"/>
        <end position="187"/>
    </location>
</feature>
<dbReference type="Proteomes" id="UP000005237">
    <property type="component" value="Unassembled WGS sequence"/>
</dbReference>
<reference evidence="2" key="2">
    <citation type="submission" date="2022-06" db="UniProtKB">
        <authorList>
            <consortium name="EnsemblMetazoa"/>
        </authorList>
    </citation>
    <scope>IDENTIFICATION</scope>
    <source>
        <strain evidence="2">DF5081</strain>
    </source>
</reference>
<sequence length="231" mass="26496">MSKNVKNCVEWKRGSTMSRIDTWELKERTEDKLTFHFRRRSEIEEKTEEKPEEKPRMMMSKNQSSVSSESSSSEAEDSSEKKKKPVACDHLGVPLSHPLAVIPFPGRTSAAQREKARKMLNELAIRLHDEEVAKMKNKELQSKNSSALSERTMACDKCGSCQQCVQVCAKMHSAGRKYRKNRQKSEKRRSFVSISSQSDSGDSSEQTSESMKKNRKNKKKKKMPKKMIIAF</sequence>
<dbReference type="EnsemblMetazoa" id="CJA08572.1">
    <property type="protein sequence ID" value="CJA08572.1"/>
    <property type="gene ID" value="WBGene00127777"/>
</dbReference>
<evidence type="ECO:0000313" key="3">
    <source>
        <dbReference type="Proteomes" id="UP000005237"/>
    </source>
</evidence>
<feature type="compositionally biased region" description="Basic and acidic residues" evidence="1">
    <location>
        <begin position="38"/>
        <end position="56"/>
    </location>
</feature>
<proteinExistence type="predicted"/>
<reference evidence="3" key="1">
    <citation type="submission" date="2010-08" db="EMBL/GenBank/DDBJ databases">
        <authorList>
            <consortium name="Caenorhabditis japonica Sequencing Consortium"/>
            <person name="Wilson R.K."/>
        </authorList>
    </citation>
    <scope>NUCLEOTIDE SEQUENCE [LARGE SCALE GENOMIC DNA]</scope>
    <source>
        <strain evidence="3">DF5081</strain>
    </source>
</reference>
<feature type="compositionally biased region" description="Low complexity" evidence="1">
    <location>
        <begin position="57"/>
        <end position="73"/>
    </location>
</feature>
<keyword evidence="3" id="KW-1185">Reference proteome</keyword>
<dbReference type="AlphaFoldDB" id="A0A8R1HVI8"/>
<protein>
    <submittedName>
        <fullName evidence="2">Uncharacterized protein</fullName>
    </submittedName>
</protein>
<accession>A0A8R1HVI8</accession>
<evidence type="ECO:0000256" key="1">
    <source>
        <dbReference type="SAM" id="MobiDB-lite"/>
    </source>
</evidence>
<organism evidence="2 3">
    <name type="scientific">Caenorhabditis japonica</name>
    <dbReference type="NCBI Taxonomy" id="281687"/>
    <lineage>
        <taxon>Eukaryota</taxon>
        <taxon>Metazoa</taxon>
        <taxon>Ecdysozoa</taxon>
        <taxon>Nematoda</taxon>
        <taxon>Chromadorea</taxon>
        <taxon>Rhabditida</taxon>
        <taxon>Rhabditina</taxon>
        <taxon>Rhabditomorpha</taxon>
        <taxon>Rhabditoidea</taxon>
        <taxon>Rhabditidae</taxon>
        <taxon>Peloderinae</taxon>
        <taxon>Caenorhabditis</taxon>
    </lineage>
</organism>
<feature type="region of interest" description="Disordered" evidence="1">
    <location>
        <begin position="38"/>
        <end position="85"/>
    </location>
</feature>
<feature type="compositionally biased region" description="Basic residues" evidence="1">
    <location>
        <begin position="213"/>
        <end position="225"/>
    </location>
</feature>